<reference evidence="4 5" key="1">
    <citation type="submission" date="2011-02" db="EMBL/GenBank/DDBJ databases">
        <title>The Genome Sequence of Sphaeroforma arctica JP610.</title>
        <authorList>
            <consortium name="The Broad Institute Genome Sequencing Platform"/>
            <person name="Russ C."/>
            <person name="Cuomo C."/>
            <person name="Young S.K."/>
            <person name="Zeng Q."/>
            <person name="Gargeya S."/>
            <person name="Alvarado L."/>
            <person name="Berlin A."/>
            <person name="Chapman S.B."/>
            <person name="Chen Z."/>
            <person name="Freedman E."/>
            <person name="Gellesch M."/>
            <person name="Goldberg J."/>
            <person name="Griggs A."/>
            <person name="Gujja S."/>
            <person name="Heilman E."/>
            <person name="Heiman D."/>
            <person name="Howarth C."/>
            <person name="Mehta T."/>
            <person name="Neiman D."/>
            <person name="Pearson M."/>
            <person name="Roberts A."/>
            <person name="Saif S."/>
            <person name="Shea T."/>
            <person name="Shenoy N."/>
            <person name="Sisk P."/>
            <person name="Stolte C."/>
            <person name="Sykes S."/>
            <person name="White J."/>
            <person name="Yandava C."/>
            <person name="Burger G."/>
            <person name="Gray M.W."/>
            <person name="Holland P.W.H."/>
            <person name="King N."/>
            <person name="Lang F.B.F."/>
            <person name="Roger A.J."/>
            <person name="Ruiz-Trillo I."/>
            <person name="Haas B."/>
            <person name="Nusbaum C."/>
            <person name="Birren B."/>
        </authorList>
    </citation>
    <scope>NUCLEOTIDE SEQUENCE [LARGE SCALE GENOMIC DNA]</scope>
    <source>
        <strain evidence="4 5">JP610</strain>
    </source>
</reference>
<dbReference type="STRING" id="667725.A0A0L0FMT5"/>
<keyword evidence="2" id="KW-0812">Transmembrane</keyword>
<dbReference type="AlphaFoldDB" id="A0A0L0FMT5"/>
<name>A0A0L0FMT5_9EUKA</name>
<feature type="transmembrane region" description="Helical" evidence="2">
    <location>
        <begin position="40"/>
        <end position="58"/>
    </location>
</feature>
<evidence type="ECO:0000256" key="2">
    <source>
        <dbReference type="SAM" id="Phobius"/>
    </source>
</evidence>
<evidence type="ECO:0000313" key="5">
    <source>
        <dbReference type="Proteomes" id="UP000054560"/>
    </source>
</evidence>
<dbReference type="PANTHER" id="PTHR44758">
    <property type="entry name" value="NAD(P) TRANSHYDROGENASE SUBUNIT BETA"/>
    <property type="match status" value="1"/>
</dbReference>
<dbReference type="EMBL" id="KQ242566">
    <property type="protein sequence ID" value="KNC78060.1"/>
    <property type="molecule type" value="Genomic_DNA"/>
</dbReference>
<protein>
    <recommendedName>
        <fullName evidence="3">NADP transhydrogenase beta-like domain-containing protein</fullName>
    </recommendedName>
</protein>
<dbReference type="InterPro" id="IPR034300">
    <property type="entry name" value="PNTB-like"/>
</dbReference>
<feature type="transmembrane region" description="Helical" evidence="2">
    <location>
        <begin position="134"/>
        <end position="154"/>
    </location>
</feature>
<feature type="transmembrane region" description="Helical" evidence="2">
    <location>
        <begin position="64"/>
        <end position="84"/>
    </location>
</feature>
<dbReference type="GeneID" id="25909998"/>
<accession>A0A0L0FMT5</accession>
<evidence type="ECO:0000313" key="4">
    <source>
        <dbReference type="EMBL" id="KNC78060.1"/>
    </source>
</evidence>
<evidence type="ECO:0000256" key="1">
    <source>
        <dbReference type="ARBA" id="ARBA00023027"/>
    </source>
</evidence>
<organism evidence="4 5">
    <name type="scientific">Sphaeroforma arctica JP610</name>
    <dbReference type="NCBI Taxonomy" id="667725"/>
    <lineage>
        <taxon>Eukaryota</taxon>
        <taxon>Ichthyosporea</taxon>
        <taxon>Ichthyophonida</taxon>
        <taxon>Sphaeroforma</taxon>
    </lineage>
</organism>
<keyword evidence="2" id="KW-1133">Transmembrane helix</keyword>
<dbReference type="Pfam" id="PF02233">
    <property type="entry name" value="PNTB"/>
    <property type="match status" value="1"/>
</dbReference>
<keyword evidence="1" id="KW-0520">NAD</keyword>
<dbReference type="RefSeq" id="XP_014151962.1">
    <property type="nucleotide sequence ID" value="XM_014296487.1"/>
</dbReference>
<keyword evidence="2" id="KW-0472">Membrane</keyword>
<evidence type="ECO:0000259" key="3">
    <source>
        <dbReference type="Pfam" id="PF02233"/>
    </source>
</evidence>
<sequence>MSDNWDDGYDWEKLRTWYFVPAAAFFLLSIKGLQHQKTSVMGNVLGMIGMAVAIGAAIASVSDVLVWAVVVGIVPGGIIGLLLATRVAMTSIPQMVGLLNSFGGLAAALASLGVYEKNYEQYFQSELDFQVHNFIIYLGVAIGSITFWGSLVACGKLQVC</sequence>
<proteinExistence type="predicted"/>
<feature type="transmembrane region" description="Helical" evidence="2">
    <location>
        <begin position="96"/>
        <end position="114"/>
    </location>
</feature>
<keyword evidence="5" id="KW-1185">Reference proteome</keyword>
<gene>
    <name evidence="4" type="ORF">SARC_09494</name>
</gene>
<feature type="domain" description="NADP transhydrogenase beta-like" evidence="3">
    <location>
        <begin position="20"/>
        <end position="158"/>
    </location>
</feature>
<dbReference type="Proteomes" id="UP000054560">
    <property type="component" value="Unassembled WGS sequence"/>
</dbReference>
<feature type="transmembrane region" description="Helical" evidence="2">
    <location>
        <begin position="16"/>
        <end position="33"/>
    </location>
</feature>
<dbReference type="PANTHER" id="PTHR44758:SF1">
    <property type="entry name" value="NAD(P) TRANSHYDROGENASE SUBUNIT BETA"/>
    <property type="match status" value="1"/>
</dbReference>